<dbReference type="Pfam" id="PF24626">
    <property type="entry name" value="SH3_Tf2-1"/>
    <property type="match status" value="1"/>
</dbReference>
<accession>A0A7J7MNT2</accession>
<evidence type="ECO:0000313" key="2">
    <source>
        <dbReference type="EMBL" id="KAF6156605.1"/>
    </source>
</evidence>
<proteinExistence type="predicted"/>
<feature type="domain" description="Tf2-1-like SH3-like" evidence="1">
    <location>
        <begin position="187"/>
        <end position="242"/>
    </location>
</feature>
<comment type="caution">
    <text evidence="2">The sequence shown here is derived from an EMBL/GenBank/DDBJ whole genome shotgun (WGS) entry which is preliminary data.</text>
</comment>
<keyword evidence="3" id="KW-1185">Reference proteome</keyword>
<dbReference type="OrthoDB" id="1721574at2759"/>
<evidence type="ECO:0000313" key="3">
    <source>
        <dbReference type="Proteomes" id="UP000541444"/>
    </source>
</evidence>
<dbReference type="AlphaFoldDB" id="A0A7J7MNT2"/>
<sequence length="243" mass="27034">MTARETVATAGGRERSPLESDMCITVVGKKDTIVSENSKTPFGACNDIERGVTLDPLHHQRVKRETTRGALALCGTLTKGDDGNPGINEYWKKYVFFCTRVEAQGKGLDTIIDGGLTDNLISESVADILRLNLVPHPKLAPTSDSAAEFTESIRSIHDEVRRHLADVYARVNERADWHWQEVIFSSGDLVMLYIEKGRRTGVASKLLLRKSRPYRIIQRIGDNAYELDIPGARSEVVNVKLLT</sequence>
<organism evidence="2 3">
    <name type="scientific">Kingdonia uniflora</name>
    <dbReference type="NCBI Taxonomy" id="39325"/>
    <lineage>
        <taxon>Eukaryota</taxon>
        <taxon>Viridiplantae</taxon>
        <taxon>Streptophyta</taxon>
        <taxon>Embryophyta</taxon>
        <taxon>Tracheophyta</taxon>
        <taxon>Spermatophyta</taxon>
        <taxon>Magnoliopsida</taxon>
        <taxon>Ranunculales</taxon>
        <taxon>Circaeasteraceae</taxon>
        <taxon>Kingdonia</taxon>
    </lineage>
</organism>
<dbReference type="EMBL" id="JACGCM010001313">
    <property type="protein sequence ID" value="KAF6156605.1"/>
    <property type="molecule type" value="Genomic_DNA"/>
</dbReference>
<protein>
    <recommendedName>
        <fullName evidence="1">Tf2-1-like SH3-like domain-containing protein</fullName>
    </recommendedName>
</protein>
<evidence type="ECO:0000259" key="1">
    <source>
        <dbReference type="Pfam" id="PF24626"/>
    </source>
</evidence>
<dbReference type="InterPro" id="IPR056924">
    <property type="entry name" value="SH3_Tf2-1"/>
</dbReference>
<name>A0A7J7MNT2_9MAGN</name>
<reference evidence="2 3" key="1">
    <citation type="journal article" date="2020" name="IScience">
        <title>Genome Sequencing of the Endangered Kingdonia uniflora (Circaeasteraceae, Ranunculales) Reveals Potential Mechanisms of Evolutionary Specialization.</title>
        <authorList>
            <person name="Sun Y."/>
            <person name="Deng T."/>
            <person name="Zhang A."/>
            <person name="Moore M.J."/>
            <person name="Landis J.B."/>
            <person name="Lin N."/>
            <person name="Zhang H."/>
            <person name="Zhang X."/>
            <person name="Huang J."/>
            <person name="Zhang X."/>
            <person name="Sun H."/>
            <person name="Wang H."/>
        </authorList>
    </citation>
    <scope>NUCLEOTIDE SEQUENCE [LARGE SCALE GENOMIC DNA]</scope>
    <source>
        <strain evidence="2">TB1705</strain>
        <tissue evidence="2">Leaf</tissue>
    </source>
</reference>
<gene>
    <name evidence="2" type="ORF">GIB67_014584</name>
</gene>
<dbReference type="Proteomes" id="UP000541444">
    <property type="component" value="Unassembled WGS sequence"/>
</dbReference>